<evidence type="ECO:0000313" key="5">
    <source>
        <dbReference type="EMBL" id="SHH32280.1"/>
    </source>
</evidence>
<dbReference type="InterPro" id="IPR015500">
    <property type="entry name" value="Peptidase_S8_subtilisin-rel"/>
</dbReference>
<keyword evidence="3" id="KW-0720">Serine protease</keyword>
<dbReference type="EMBL" id="FQXI01000006">
    <property type="protein sequence ID" value="SHH32280.1"/>
    <property type="molecule type" value="Genomic_DNA"/>
</dbReference>
<dbReference type="GO" id="GO:0004252">
    <property type="term" value="F:serine-type endopeptidase activity"/>
    <property type="evidence" value="ECO:0007669"/>
    <property type="project" value="InterPro"/>
</dbReference>
<evidence type="ECO:0000256" key="1">
    <source>
        <dbReference type="ARBA" id="ARBA00022670"/>
    </source>
</evidence>
<dbReference type="GO" id="GO:0006508">
    <property type="term" value="P:proteolysis"/>
    <property type="evidence" value="ECO:0007669"/>
    <property type="project" value="UniProtKB-KW"/>
</dbReference>
<gene>
    <name evidence="5" type="ORF">SAMN02745245_01079</name>
</gene>
<dbReference type="InterPro" id="IPR036852">
    <property type="entry name" value="Peptidase_S8/S53_dom_sf"/>
</dbReference>
<proteinExistence type="predicted"/>
<dbReference type="STRING" id="1120995.SAMN02745245_01079"/>
<sequence>MSEKNLPIKIIMQRKNDIKRNQGGGQDKYFEEYTPELQKEMVSKFENILKFYDEVFEENKFVPAIGKITVKEEAIAKSHKPNYLCKECNIIGGGELDEIYIKVTKNTIQDTIKLIKDPPAKTLEANLTVVKDINPVFPNEKISKELIEINNQGEFGKFKEKIKIKLFDFDNDFDNSQIKTYVYSKLGELGLMAGHEVITYGKKIDLLKVSVSSFDDILNISKINGVKSINVLQDFSMPNSNVEYTNIGNVFDEQEYRSDVCIGIIDSGISESNAFLENYVVAREEYVDRRYQNRSHGTFVASMIQYGNELNNIPEKEFRKFNFIDIIAIPNSDLNYGERDSINEIELMEIIEEVMQKYSNKAKIWNLSVNLVGKTYSNTMSDLAIFLDYIQDEYNVQIFNSIGNLDQLPLREWPPSVSIGERDRMYPPADSVRAITVGSLAYHDSANSMVKANEPSPFGRRGPGANYIVKPEVVDYGGNISKNYKINGLGMKGLDVNGKIIEGNGTSYSTPRVTKKFASILDEMEVKNALLAKGLLIHSAKMHSRDILDQNSENIKYFGFGIPMENASEILHCSESEVTLIFQQEIISGTHLELVDFPFPKSLIRDNKYFGEIIMTLVYQPILDENFGVEYCRTNIDVGFGRMRYDKNGELKFNSDVPLEVSWDDKFEKSRVEHGFKWCPVKSYYRNIKNGINLGEGWKLRLDLTSRNGLNIDRQEFVLLVTFKDSKGNDIYTDITNELKEKGYSTNNLKTKALIRERHKA</sequence>
<keyword evidence="6" id="KW-1185">Reference proteome</keyword>
<dbReference type="CDD" id="cd04847">
    <property type="entry name" value="Peptidases_S8_Subtilisin_like_2"/>
    <property type="match status" value="1"/>
</dbReference>
<dbReference type="SUPFAM" id="SSF52743">
    <property type="entry name" value="Subtilisin-like"/>
    <property type="match status" value="1"/>
</dbReference>
<evidence type="ECO:0000256" key="3">
    <source>
        <dbReference type="ARBA" id="ARBA00022825"/>
    </source>
</evidence>
<evidence type="ECO:0000259" key="4">
    <source>
        <dbReference type="Pfam" id="PF00082"/>
    </source>
</evidence>
<organism evidence="5 6">
    <name type="scientific">Anaerosphaera aminiphila DSM 21120</name>
    <dbReference type="NCBI Taxonomy" id="1120995"/>
    <lineage>
        <taxon>Bacteria</taxon>
        <taxon>Bacillati</taxon>
        <taxon>Bacillota</taxon>
        <taxon>Tissierellia</taxon>
        <taxon>Tissierellales</taxon>
        <taxon>Peptoniphilaceae</taxon>
        <taxon>Anaerosphaera</taxon>
    </lineage>
</organism>
<evidence type="ECO:0000256" key="2">
    <source>
        <dbReference type="ARBA" id="ARBA00022801"/>
    </source>
</evidence>
<dbReference type="InterPro" id="IPR034074">
    <property type="entry name" value="Y4bN_pept_dom"/>
</dbReference>
<dbReference type="AlphaFoldDB" id="A0A1M5S1C2"/>
<dbReference type="Proteomes" id="UP000184032">
    <property type="component" value="Unassembled WGS sequence"/>
</dbReference>
<keyword evidence="1" id="KW-0645">Protease</keyword>
<reference evidence="5 6" key="1">
    <citation type="submission" date="2016-11" db="EMBL/GenBank/DDBJ databases">
        <authorList>
            <person name="Jaros S."/>
            <person name="Januszkiewicz K."/>
            <person name="Wedrychowicz H."/>
        </authorList>
    </citation>
    <scope>NUCLEOTIDE SEQUENCE [LARGE SCALE GENOMIC DNA]</scope>
    <source>
        <strain evidence="5 6">DSM 21120</strain>
    </source>
</reference>
<evidence type="ECO:0000313" key="6">
    <source>
        <dbReference type="Proteomes" id="UP000184032"/>
    </source>
</evidence>
<protein>
    <submittedName>
        <fullName evidence="5">Subtilase family protein</fullName>
    </submittedName>
</protein>
<feature type="domain" description="Peptidase S8/S53" evidence="4">
    <location>
        <begin position="258"/>
        <end position="545"/>
    </location>
</feature>
<accession>A0A1M5S1C2</accession>
<dbReference type="Gene3D" id="3.40.50.200">
    <property type="entry name" value="Peptidase S8/S53 domain"/>
    <property type="match status" value="1"/>
</dbReference>
<keyword evidence="2" id="KW-0378">Hydrolase</keyword>
<dbReference type="RefSeq" id="WP_073184475.1">
    <property type="nucleotide sequence ID" value="NZ_FQXI01000006.1"/>
</dbReference>
<dbReference type="PRINTS" id="PR00723">
    <property type="entry name" value="SUBTILISIN"/>
</dbReference>
<dbReference type="OrthoDB" id="9759014at2"/>
<name>A0A1M5S1C2_9FIRM</name>
<dbReference type="Pfam" id="PF00082">
    <property type="entry name" value="Peptidase_S8"/>
    <property type="match status" value="1"/>
</dbReference>
<dbReference type="InterPro" id="IPR000209">
    <property type="entry name" value="Peptidase_S8/S53_dom"/>
</dbReference>